<dbReference type="Gene3D" id="3.20.10.10">
    <property type="entry name" value="D-amino Acid Aminotransferase, subunit A, domain 2"/>
    <property type="match status" value="1"/>
</dbReference>
<keyword evidence="8" id="KW-0663">Pyridoxal phosphate</keyword>
<dbReference type="InterPro" id="IPR036038">
    <property type="entry name" value="Aminotransferase-like"/>
</dbReference>
<dbReference type="InterPro" id="IPR043131">
    <property type="entry name" value="BCAT-like_N"/>
</dbReference>
<dbReference type="CDD" id="cd01558">
    <property type="entry name" value="D-AAT_like"/>
    <property type="match status" value="1"/>
</dbReference>
<dbReference type="KEGG" id="ppsr:I6J18_18070"/>
<dbReference type="GO" id="GO:0047810">
    <property type="term" value="F:D-alanine-2-oxoglutarate aminotransferase activity"/>
    <property type="evidence" value="ECO:0007669"/>
    <property type="project" value="UniProtKB-EC"/>
</dbReference>
<dbReference type="GO" id="GO:0046416">
    <property type="term" value="P:D-amino acid metabolic process"/>
    <property type="evidence" value="ECO:0007669"/>
    <property type="project" value="InterPro"/>
</dbReference>
<dbReference type="Pfam" id="PF01063">
    <property type="entry name" value="Aminotran_4"/>
    <property type="match status" value="1"/>
</dbReference>
<evidence type="ECO:0000256" key="9">
    <source>
        <dbReference type="ARBA" id="ARBA00030138"/>
    </source>
</evidence>
<protein>
    <recommendedName>
        <fullName evidence="5">D-alanine aminotransferase</fullName>
        <ecNumber evidence="4">2.6.1.21</ecNumber>
    </recommendedName>
    <alternativeName>
        <fullName evidence="11">D-amino acid aminotransferase</fullName>
    </alternativeName>
    <alternativeName>
        <fullName evidence="9">D-amino acid transaminase</fullName>
    </alternativeName>
    <alternativeName>
        <fullName evidence="10">D-aspartate aminotransferase</fullName>
    </alternativeName>
</protein>
<dbReference type="FunFam" id="3.20.10.10:FF:000002">
    <property type="entry name" value="D-alanine aminotransferase"/>
    <property type="match status" value="1"/>
</dbReference>
<dbReference type="GO" id="GO:0008652">
    <property type="term" value="P:amino acid biosynthetic process"/>
    <property type="evidence" value="ECO:0007669"/>
    <property type="project" value="UniProtKB-ARBA"/>
</dbReference>
<sequence length="287" mass="31960">MEKLIFNGEFIDRSASKVDVEDRGYQFGDGVYEVIRVYNGKLFTSQMHLDRLIDSAKKISLDVGYTAAELEILIQQLVTENQLTYGTVYMQFTRGAAPRNHAFPVDKIQSVFVAYTKVIPYGGEVKSGKQAITTEDIRWLRCDIKSLNLLGNILAKQQAVEKGCFEAIQHRGDTITEGSSSNISIVKDNVLITHPPANLILNGITRRVMLHLCQTNGISYREESFTISEMMNADEVIMTSTSAEITPITLIDGKVIGAGTPGPITNKLQQLFHQEIEMQCGRVYSTT</sequence>
<comment type="subunit">
    <text evidence="3">Homodimer.</text>
</comment>
<keyword evidence="14" id="KW-1185">Reference proteome</keyword>
<evidence type="ECO:0000313" key="14">
    <source>
        <dbReference type="Proteomes" id="UP000595254"/>
    </source>
</evidence>
<evidence type="ECO:0000313" key="13">
    <source>
        <dbReference type="EMBL" id="QQT02743.1"/>
    </source>
</evidence>
<evidence type="ECO:0000256" key="2">
    <source>
        <dbReference type="ARBA" id="ARBA00009320"/>
    </source>
</evidence>
<evidence type="ECO:0000256" key="1">
    <source>
        <dbReference type="ARBA" id="ARBA00001933"/>
    </source>
</evidence>
<evidence type="ECO:0000256" key="4">
    <source>
        <dbReference type="ARBA" id="ARBA00012874"/>
    </source>
</evidence>
<dbReference type="SUPFAM" id="SSF56752">
    <property type="entry name" value="D-aminoacid aminotransferase-like PLP-dependent enzymes"/>
    <property type="match status" value="1"/>
</dbReference>
<evidence type="ECO:0000256" key="7">
    <source>
        <dbReference type="ARBA" id="ARBA00022679"/>
    </source>
</evidence>
<organism evidence="13 14">
    <name type="scientific">Peribacillus psychrosaccharolyticus</name>
    <name type="common">Bacillus psychrosaccharolyticus</name>
    <dbReference type="NCBI Taxonomy" id="1407"/>
    <lineage>
        <taxon>Bacteria</taxon>
        <taxon>Bacillati</taxon>
        <taxon>Bacillota</taxon>
        <taxon>Bacilli</taxon>
        <taxon>Bacillales</taxon>
        <taxon>Bacillaceae</taxon>
        <taxon>Peribacillus</taxon>
    </lineage>
</organism>
<dbReference type="InterPro" id="IPR043132">
    <property type="entry name" value="BCAT-like_C"/>
</dbReference>
<dbReference type="EMBL" id="CP068053">
    <property type="protein sequence ID" value="QQT02743.1"/>
    <property type="molecule type" value="Genomic_DNA"/>
</dbReference>
<accession>A0A974S2P1</accession>
<dbReference type="InterPro" id="IPR050571">
    <property type="entry name" value="Class-IV_PLP-Dep_Aminotrnsfr"/>
</dbReference>
<comment type="cofactor">
    <cofactor evidence="1">
        <name>pyridoxal 5'-phosphate</name>
        <dbReference type="ChEBI" id="CHEBI:597326"/>
    </cofactor>
</comment>
<dbReference type="GO" id="GO:0046394">
    <property type="term" value="P:carboxylic acid biosynthetic process"/>
    <property type="evidence" value="ECO:0007669"/>
    <property type="project" value="UniProtKB-ARBA"/>
</dbReference>
<name>A0A974S2P1_PERPY</name>
<keyword evidence="7 13" id="KW-0808">Transferase</keyword>
<proteinExistence type="inferred from homology"/>
<dbReference type="GO" id="GO:0005829">
    <property type="term" value="C:cytosol"/>
    <property type="evidence" value="ECO:0007669"/>
    <property type="project" value="TreeGrafter"/>
</dbReference>
<dbReference type="NCBIfam" id="TIGR01121">
    <property type="entry name" value="D_amino_aminoT"/>
    <property type="match status" value="1"/>
</dbReference>
<dbReference type="AlphaFoldDB" id="A0A974S2P1"/>
<dbReference type="EC" id="2.6.1.21" evidence="4"/>
<dbReference type="InterPro" id="IPR001544">
    <property type="entry name" value="Aminotrans_IV"/>
</dbReference>
<dbReference type="Gene3D" id="3.30.470.10">
    <property type="match status" value="1"/>
</dbReference>
<reference evidence="13 14" key="1">
    <citation type="submission" date="2021-01" db="EMBL/GenBank/DDBJ databases">
        <title>FDA dAtabase for Regulatory Grade micrObial Sequences (FDA-ARGOS): Supporting development and validation of Infectious Disease Dx tests.</title>
        <authorList>
            <person name="Nelson B."/>
            <person name="Plummer A."/>
            <person name="Tallon L."/>
            <person name="Sadzewicz L."/>
            <person name="Zhao X."/>
            <person name="Boylan J."/>
            <person name="Ott S."/>
            <person name="Bowen H."/>
            <person name="Vavikolanu K."/>
            <person name="Mehta A."/>
            <person name="Aluvathingal J."/>
            <person name="Nadendla S."/>
            <person name="Myers T."/>
            <person name="Yan Y."/>
            <person name="Sichtig H."/>
        </authorList>
    </citation>
    <scope>NUCLEOTIDE SEQUENCE [LARGE SCALE GENOMIC DNA]</scope>
    <source>
        <strain evidence="13 14">FDAARGOS_1161</strain>
    </source>
</reference>
<evidence type="ECO:0000256" key="3">
    <source>
        <dbReference type="ARBA" id="ARBA00011738"/>
    </source>
</evidence>
<dbReference type="PANTHER" id="PTHR42743:SF10">
    <property type="entry name" value="D-ALANINE AMINOTRANSFERASE"/>
    <property type="match status" value="1"/>
</dbReference>
<evidence type="ECO:0000256" key="12">
    <source>
        <dbReference type="ARBA" id="ARBA00047911"/>
    </source>
</evidence>
<evidence type="ECO:0000256" key="5">
    <source>
        <dbReference type="ARBA" id="ARBA00021779"/>
    </source>
</evidence>
<dbReference type="PANTHER" id="PTHR42743">
    <property type="entry name" value="AMINO-ACID AMINOTRANSFERASE"/>
    <property type="match status" value="1"/>
</dbReference>
<comment type="similarity">
    <text evidence="2">Belongs to the class-IV pyridoxal-phosphate-dependent aminotransferase family.</text>
</comment>
<dbReference type="FunFam" id="3.30.470.10:FF:000009">
    <property type="entry name" value="D-alanine aminotransferase"/>
    <property type="match status" value="1"/>
</dbReference>
<evidence type="ECO:0000256" key="10">
    <source>
        <dbReference type="ARBA" id="ARBA00033316"/>
    </source>
</evidence>
<dbReference type="RefSeq" id="WP_040372429.1">
    <property type="nucleotide sequence ID" value="NZ_CP068053.1"/>
</dbReference>
<evidence type="ECO:0000256" key="8">
    <source>
        <dbReference type="ARBA" id="ARBA00022898"/>
    </source>
</evidence>
<comment type="catalytic activity">
    <reaction evidence="12">
        <text>D-alanine + 2-oxoglutarate = D-glutamate + pyruvate</text>
        <dbReference type="Rhea" id="RHEA:15869"/>
        <dbReference type="ChEBI" id="CHEBI:15361"/>
        <dbReference type="ChEBI" id="CHEBI:16810"/>
        <dbReference type="ChEBI" id="CHEBI:29986"/>
        <dbReference type="ChEBI" id="CHEBI:57416"/>
        <dbReference type="EC" id="2.6.1.21"/>
    </reaction>
</comment>
<dbReference type="InterPro" id="IPR005784">
    <property type="entry name" value="D_amino_transT"/>
</dbReference>
<keyword evidence="6 13" id="KW-0032">Aminotransferase</keyword>
<evidence type="ECO:0000256" key="6">
    <source>
        <dbReference type="ARBA" id="ARBA00022576"/>
    </source>
</evidence>
<dbReference type="GO" id="GO:0030170">
    <property type="term" value="F:pyridoxal phosphate binding"/>
    <property type="evidence" value="ECO:0007669"/>
    <property type="project" value="InterPro"/>
</dbReference>
<dbReference type="Proteomes" id="UP000595254">
    <property type="component" value="Chromosome"/>
</dbReference>
<gene>
    <name evidence="13" type="primary">dat</name>
    <name evidence="13" type="ORF">I6J18_18070</name>
</gene>
<evidence type="ECO:0000256" key="11">
    <source>
        <dbReference type="ARBA" id="ARBA00033391"/>
    </source>
</evidence>